<dbReference type="SUPFAM" id="SSF53300">
    <property type="entry name" value="vWA-like"/>
    <property type="match status" value="1"/>
</dbReference>
<dbReference type="PANTHER" id="PTHR31373:SF17">
    <property type="entry name" value="OS06G0652100 PROTEIN"/>
    <property type="match status" value="1"/>
</dbReference>
<feature type="region of interest" description="Disordered" evidence="1">
    <location>
        <begin position="1"/>
        <end position="35"/>
    </location>
</feature>
<dbReference type="PIRSF" id="PIRSF015417">
    <property type="entry name" value="T31B5_30_vWA"/>
    <property type="match status" value="1"/>
</dbReference>
<dbReference type="EMBL" id="GDJX01003190">
    <property type="protein sequence ID" value="JAT64746.1"/>
    <property type="molecule type" value="Transcribed_RNA"/>
</dbReference>
<evidence type="ECO:0000259" key="2">
    <source>
        <dbReference type="Pfam" id="PF11443"/>
    </source>
</evidence>
<dbReference type="Gene3D" id="3.40.50.410">
    <property type="entry name" value="von Willebrand factor, type A domain"/>
    <property type="match status" value="1"/>
</dbReference>
<dbReference type="InterPro" id="IPR011205">
    <property type="entry name" value="UCP015417_vWA"/>
</dbReference>
<protein>
    <submittedName>
        <fullName evidence="4">Uncharacterized protein L728</fullName>
    </submittedName>
</protein>
<gene>
    <name evidence="4" type="primary">MIMI_L728_0</name>
    <name evidence="4" type="ORF">g.52253</name>
</gene>
<sequence length="644" mass="72967">MAAAAPAPRLLGPPEIRRSPVPEPDGAPNPTTGDPFIDLMTAKFNDAAARPLMGVTENSSPTFLSSGDPCLDFFFQVVPDTPPELITGLLGSAWAHNPSTALKLVCHLRGVRGTGKSDKEGFYTVALWLHEHHPKTLALNARWLAEFGYLKDLLEILHRLLYGADVRKVAKEERTRKRRPGMGWRLRPGRGGVRKREQRRKRAPPKGQPREERIAAELARVRIQVEKADDLRRKKRAEMARRAVERYGRDPDYRFLHDRVSDVFAELLLGDLEHLKSGRHRKIGLAAKWCPSLDSSFDRSTLICESIARKVFPRESYPEYREIEEEHYAYRVRDRLRMEVLVPIRKVLELPEVYIGANQWGLLPYNRVASVAMKTYKKLFQKHDALRFGEYLSRVREGKAKIAAGALLPHDVLAAACEGEGDEVAELQWRRMVKDLSDKGKLRNCIAVCDVSGSMSGTPMDVCIALGMLVSELSEEPWSGRVITFSHEPQLHRIEGESIKQKMEFVKNMDWGMNTNFQRVFDQILRVAVEGKLLEEKMIKKVFVFSDMEFDQASANSWETDYEVIMRKFKESGYGSCIPEIVFWNLRSSQSTPVLAGQKGVALVSGFSKNMLALFLEGDGVLTPQKVMEDAISGKEFEKLTVFD</sequence>
<feature type="region of interest" description="Disordered" evidence="1">
    <location>
        <begin position="172"/>
        <end position="211"/>
    </location>
</feature>
<dbReference type="InterPro" id="IPR058580">
    <property type="entry name" value="DUF2828"/>
</dbReference>
<evidence type="ECO:0000259" key="3">
    <source>
        <dbReference type="Pfam" id="PF25043"/>
    </source>
</evidence>
<organism evidence="4">
    <name type="scientific">Anthurium amnicola</name>
    <dbReference type="NCBI Taxonomy" id="1678845"/>
    <lineage>
        <taxon>Eukaryota</taxon>
        <taxon>Viridiplantae</taxon>
        <taxon>Streptophyta</taxon>
        <taxon>Embryophyta</taxon>
        <taxon>Tracheophyta</taxon>
        <taxon>Spermatophyta</taxon>
        <taxon>Magnoliopsida</taxon>
        <taxon>Liliopsida</taxon>
        <taxon>Araceae</taxon>
        <taxon>Pothoideae</taxon>
        <taxon>Potheae</taxon>
        <taxon>Anthurium</taxon>
    </lineage>
</organism>
<dbReference type="Pfam" id="PF25043">
    <property type="entry name" value="DUF7788"/>
    <property type="match status" value="1"/>
</dbReference>
<dbReference type="AlphaFoldDB" id="A0A1D1ZCV9"/>
<name>A0A1D1ZCV9_9ARAE</name>
<dbReference type="InterPro" id="IPR036465">
    <property type="entry name" value="vWFA_dom_sf"/>
</dbReference>
<reference evidence="4" key="1">
    <citation type="submission" date="2015-07" db="EMBL/GenBank/DDBJ databases">
        <title>Transcriptome Assembly of Anthurium amnicola.</title>
        <authorList>
            <person name="Suzuki J."/>
        </authorList>
    </citation>
    <scope>NUCLEOTIDE SEQUENCE</scope>
</reference>
<accession>A0A1D1ZCV9</accession>
<dbReference type="InterPro" id="IPR056690">
    <property type="entry name" value="DUF7788"/>
</dbReference>
<feature type="compositionally biased region" description="Basic residues" evidence="1">
    <location>
        <begin position="192"/>
        <end position="204"/>
    </location>
</feature>
<feature type="domain" description="DUF2828" evidence="2">
    <location>
        <begin position="56"/>
        <end position="442"/>
    </location>
</feature>
<proteinExistence type="predicted"/>
<dbReference type="Pfam" id="PF11443">
    <property type="entry name" value="DUF2828"/>
    <property type="match status" value="1"/>
</dbReference>
<dbReference type="PANTHER" id="PTHR31373">
    <property type="entry name" value="OS06G0652100 PROTEIN"/>
    <property type="match status" value="1"/>
</dbReference>
<evidence type="ECO:0000313" key="4">
    <source>
        <dbReference type="EMBL" id="JAT64746.1"/>
    </source>
</evidence>
<evidence type="ECO:0000256" key="1">
    <source>
        <dbReference type="SAM" id="MobiDB-lite"/>
    </source>
</evidence>
<feature type="domain" description="DUF7788" evidence="3">
    <location>
        <begin position="444"/>
        <end position="628"/>
    </location>
</feature>